<accession>A0A0A2DMM0</accession>
<evidence type="ECO:0000313" key="2">
    <source>
        <dbReference type="Proteomes" id="UP000030145"/>
    </source>
</evidence>
<name>A0A0A2DMM0_9CORY</name>
<comment type="caution">
    <text evidence="1">The sequence shown here is derived from an EMBL/GenBank/DDBJ whole genome shotgun (WGS) entry which is preliminary data.</text>
</comment>
<protein>
    <submittedName>
        <fullName evidence="1">Uncharacterized protein</fullName>
    </submittedName>
</protein>
<dbReference type="Proteomes" id="UP000030145">
    <property type="component" value="Unassembled WGS sequence"/>
</dbReference>
<sequence length="86" mass="10032">MLTDREVYRWLDGRIPASVDRTSALNDLDADEDEEAVMSLVAEAFEEGELSLEIVETLKREYPESGYPLESIEWYERQIIENSFEK</sequence>
<reference evidence="1 2" key="1">
    <citation type="submission" date="2014-10" db="EMBL/GenBank/DDBJ databases">
        <title>Whole Genome sequence of Corynebacterium auriscanis strain CIP 106629.</title>
        <authorList>
            <person name="Hassan S.S."/>
            <person name="Jamal S.B."/>
            <person name="Tiwari S."/>
            <person name="Oliveira L.D.C."/>
            <person name="Souza F."/>
            <person name="Mariano D.C."/>
            <person name="Almeida S."/>
            <person name="Dorella F."/>
            <person name="Pereira F."/>
            <person name="Carvalho A."/>
            <person name="Leal C.A."/>
            <person name="Soares S.D.C."/>
            <person name="Figueiredo H.C."/>
            <person name="Silva A."/>
            <person name="Azevedo V.A."/>
        </authorList>
    </citation>
    <scope>NUCLEOTIDE SEQUENCE [LARGE SCALE GENOMIC DNA]</scope>
    <source>
        <strain evidence="1 2">CIP 106629</strain>
    </source>
</reference>
<proteinExistence type="predicted"/>
<keyword evidence="2" id="KW-1185">Reference proteome</keyword>
<dbReference type="EMBL" id="JRVJ01000021">
    <property type="protein sequence ID" value="KGM18151.1"/>
    <property type="molecule type" value="Genomic_DNA"/>
</dbReference>
<organism evidence="1 2">
    <name type="scientific">Corynebacterium auriscanis</name>
    <dbReference type="NCBI Taxonomy" id="99807"/>
    <lineage>
        <taxon>Bacteria</taxon>
        <taxon>Bacillati</taxon>
        <taxon>Actinomycetota</taxon>
        <taxon>Actinomycetes</taxon>
        <taxon>Mycobacteriales</taxon>
        <taxon>Corynebacteriaceae</taxon>
        <taxon>Corynebacterium</taxon>
    </lineage>
</organism>
<gene>
    <name evidence="1" type="ORF">MA47_09710</name>
</gene>
<evidence type="ECO:0000313" key="1">
    <source>
        <dbReference type="EMBL" id="KGM18151.1"/>
    </source>
</evidence>
<dbReference type="AlphaFoldDB" id="A0A0A2DMM0"/>